<keyword evidence="5 7" id="KW-1133">Transmembrane helix</keyword>
<dbReference type="Gene3D" id="1.20.1250.20">
    <property type="entry name" value="MFS general substrate transporter like domains"/>
    <property type="match status" value="1"/>
</dbReference>
<feature type="transmembrane region" description="Helical" evidence="7">
    <location>
        <begin position="322"/>
        <end position="347"/>
    </location>
</feature>
<name>A0ABS2SP64_9BACI</name>
<organism evidence="9 10">
    <name type="scientific">Shouchella xiaoxiensis</name>
    <dbReference type="NCBI Taxonomy" id="766895"/>
    <lineage>
        <taxon>Bacteria</taxon>
        <taxon>Bacillati</taxon>
        <taxon>Bacillota</taxon>
        <taxon>Bacilli</taxon>
        <taxon>Bacillales</taxon>
        <taxon>Bacillaceae</taxon>
        <taxon>Shouchella</taxon>
    </lineage>
</organism>
<dbReference type="InterPro" id="IPR036259">
    <property type="entry name" value="MFS_trans_sf"/>
</dbReference>
<feature type="transmembrane region" description="Helical" evidence="7">
    <location>
        <begin position="172"/>
        <end position="191"/>
    </location>
</feature>
<accession>A0ABS2SP64</accession>
<feature type="transmembrane region" description="Helical" evidence="7">
    <location>
        <begin position="230"/>
        <end position="252"/>
    </location>
</feature>
<feature type="transmembrane region" description="Helical" evidence="7">
    <location>
        <begin position="359"/>
        <end position="378"/>
    </location>
</feature>
<gene>
    <name evidence="9" type="ORF">JOC54_000537</name>
</gene>
<dbReference type="InterPro" id="IPR011701">
    <property type="entry name" value="MFS"/>
</dbReference>
<evidence type="ECO:0000256" key="1">
    <source>
        <dbReference type="ARBA" id="ARBA00004651"/>
    </source>
</evidence>
<comment type="subcellular location">
    <subcellularLocation>
        <location evidence="1">Cell membrane</location>
        <topology evidence="1">Multi-pass membrane protein</topology>
    </subcellularLocation>
</comment>
<feature type="transmembrane region" description="Helical" evidence="7">
    <location>
        <begin position="264"/>
        <end position="284"/>
    </location>
</feature>
<dbReference type="Pfam" id="PF07690">
    <property type="entry name" value="MFS_1"/>
    <property type="match status" value="1"/>
</dbReference>
<evidence type="ECO:0000256" key="5">
    <source>
        <dbReference type="ARBA" id="ARBA00022989"/>
    </source>
</evidence>
<keyword evidence="6 7" id="KW-0472">Membrane</keyword>
<dbReference type="RefSeq" id="WP_204464223.1">
    <property type="nucleotide sequence ID" value="NZ_JAFBCV010000001.1"/>
</dbReference>
<keyword evidence="4 7" id="KW-0812">Transmembrane</keyword>
<feature type="domain" description="Major facilitator superfamily (MFS) profile" evidence="8">
    <location>
        <begin position="1"/>
        <end position="409"/>
    </location>
</feature>
<evidence type="ECO:0000256" key="4">
    <source>
        <dbReference type="ARBA" id="ARBA00022692"/>
    </source>
</evidence>
<feature type="transmembrane region" description="Helical" evidence="7">
    <location>
        <begin position="78"/>
        <end position="101"/>
    </location>
</feature>
<dbReference type="PANTHER" id="PTHR23513">
    <property type="entry name" value="INTEGRAL MEMBRANE EFFLUX PROTEIN-RELATED"/>
    <property type="match status" value="1"/>
</dbReference>
<comment type="caution">
    <text evidence="9">The sequence shown here is derived from an EMBL/GenBank/DDBJ whole genome shotgun (WGS) entry which is preliminary data.</text>
</comment>
<evidence type="ECO:0000256" key="2">
    <source>
        <dbReference type="ARBA" id="ARBA00022448"/>
    </source>
</evidence>
<feature type="transmembrane region" description="Helical" evidence="7">
    <location>
        <begin position="107"/>
        <end position="133"/>
    </location>
</feature>
<feature type="transmembrane region" description="Helical" evidence="7">
    <location>
        <begin position="384"/>
        <end position="406"/>
    </location>
</feature>
<evidence type="ECO:0000256" key="7">
    <source>
        <dbReference type="SAM" id="Phobius"/>
    </source>
</evidence>
<dbReference type="PROSITE" id="PS50850">
    <property type="entry name" value="MFS"/>
    <property type="match status" value="1"/>
</dbReference>
<sequence>MTEEQKRKRATYHLWTFGLSKLIASFGGSVYVFGISLYILTLTGSAMSFAINLICTILPRTLLAPFAGYIADRYSKKAIVVTAQGFSVLIVSGLLLYSLQIGLSLGIIYLATVLLTISSTFTSLTFTASITGLVDPPRIQRASAINQMTISLSSIGGPVLGGILFAFAPFEWFLLIFIAGFAVAVLLEATMNFKLFLKENQELGDIPESMKQSMLSGFRYIKANPAIGRVITMGLFVNFFFGALIVGMPYVIVELLQIESQHFGIIEAFLAGGMLLGGLFFSIHKQLKFPLNSARNGLLLVSLVLAMFTVPLLFQMSYMSMVFFYSAITLSLGVCMSFINTPLGVMMQQLVEDGYKGRVFGVMETVAQALVPLSILLFGMLFEWVGAIAVLLPSSVGLFIITLIMLRRKVLAIIHPEILKGEDEIMKEVSL</sequence>
<dbReference type="InterPro" id="IPR020846">
    <property type="entry name" value="MFS_dom"/>
</dbReference>
<reference evidence="9" key="1">
    <citation type="submission" date="2021-01" db="EMBL/GenBank/DDBJ databases">
        <title>Genomic Encyclopedia of Type Strains, Phase IV (KMG-IV): sequencing the most valuable type-strain genomes for metagenomic binning, comparative biology and taxonomic classification.</title>
        <authorList>
            <person name="Goeker M."/>
        </authorList>
    </citation>
    <scope>NUCLEOTIDE SEQUENCE</scope>
    <source>
        <strain evidence="9">DSM 21943</strain>
    </source>
</reference>
<feature type="transmembrane region" description="Helical" evidence="7">
    <location>
        <begin position="145"/>
        <end position="166"/>
    </location>
</feature>
<evidence type="ECO:0000313" key="9">
    <source>
        <dbReference type="EMBL" id="MBM7837306.1"/>
    </source>
</evidence>
<feature type="transmembrane region" description="Helical" evidence="7">
    <location>
        <begin position="46"/>
        <end position="71"/>
    </location>
</feature>
<dbReference type="CDD" id="cd06173">
    <property type="entry name" value="MFS_MefA_like"/>
    <property type="match status" value="1"/>
</dbReference>
<evidence type="ECO:0000256" key="6">
    <source>
        <dbReference type="ARBA" id="ARBA00023136"/>
    </source>
</evidence>
<evidence type="ECO:0000313" key="10">
    <source>
        <dbReference type="Proteomes" id="UP001179280"/>
    </source>
</evidence>
<dbReference type="SUPFAM" id="SSF103473">
    <property type="entry name" value="MFS general substrate transporter"/>
    <property type="match status" value="1"/>
</dbReference>
<evidence type="ECO:0000256" key="3">
    <source>
        <dbReference type="ARBA" id="ARBA00022475"/>
    </source>
</evidence>
<keyword evidence="3" id="KW-1003">Cell membrane</keyword>
<proteinExistence type="predicted"/>
<dbReference type="PANTHER" id="PTHR23513:SF6">
    <property type="entry name" value="MAJOR FACILITATOR SUPERFAMILY ASSOCIATED DOMAIN-CONTAINING PROTEIN"/>
    <property type="match status" value="1"/>
</dbReference>
<feature type="transmembrane region" description="Helical" evidence="7">
    <location>
        <begin position="12"/>
        <end position="40"/>
    </location>
</feature>
<protein>
    <submittedName>
        <fullName evidence="9">MFS family permease</fullName>
    </submittedName>
</protein>
<dbReference type="Proteomes" id="UP001179280">
    <property type="component" value="Unassembled WGS sequence"/>
</dbReference>
<feature type="transmembrane region" description="Helical" evidence="7">
    <location>
        <begin position="296"/>
        <end position="316"/>
    </location>
</feature>
<keyword evidence="2" id="KW-0813">Transport</keyword>
<dbReference type="EMBL" id="JAFBCV010000001">
    <property type="protein sequence ID" value="MBM7837306.1"/>
    <property type="molecule type" value="Genomic_DNA"/>
</dbReference>
<keyword evidence="10" id="KW-1185">Reference proteome</keyword>
<evidence type="ECO:0000259" key="8">
    <source>
        <dbReference type="PROSITE" id="PS50850"/>
    </source>
</evidence>